<dbReference type="EMBL" id="CAWUFR010000034">
    <property type="protein sequence ID" value="CAK6958456.1"/>
    <property type="molecule type" value="Genomic_DNA"/>
</dbReference>
<dbReference type="AlphaFoldDB" id="A0AAV1NJJ8"/>
<feature type="chain" id="PRO_5043965302" evidence="2">
    <location>
        <begin position="29"/>
        <end position="130"/>
    </location>
</feature>
<evidence type="ECO:0000313" key="3">
    <source>
        <dbReference type="EMBL" id="CAK6958456.1"/>
    </source>
</evidence>
<feature type="transmembrane region" description="Helical" evidence="1">
    <location>
        <begin position="52"/>
        <end position="69"/>
    </location>
</feature>
<keyword evidence="1" id="KW-0812">Transmembrane</keyword>
<name>A0AAV1NJJ8_SCOSC</name>
<reference evidence="3 4" key="1">
    <citation type="submission" date="2024-01" db="EMBL/GenBank/DDBJ databases">
        <authorList>
            <person name="Alioto T."/>
            <person name="Alioto T."/>
            <person name="Gomez Garrido J."/>
        </authorList>
    </citation>
    <scope>NUCLEOTIDE SEQUENCE [LARGE SCALE GENOMIC DNA]</scope>
</reference>
<feature type="signal peptide" evidence="2">
    <location>
        <begin position="1"/>
        <end position="28"/>
    </location>
</feature>
<keyword evidence="2" id="KW-0732">Signal</keyword>
<evidence type="ECO:0000313" key="4">
    <source>
        <dbReference type="Proteomes" id="UP001314229"/>
    </source>
</evidence>
<organism evidence="3 4">
    <name type="scientific">Scomber scombrus</name>
    <name type="common">Atlantic mackerel</name>
    <name type="synonym">Scomber vernalis</name>
    <dbReference type="NCBI Taxonomy" id="13677"/>
    <lineage>
        <taxon>Eukaryota</taxon>
        <taxon>Metazoa</taxon>
        <taxon>Chordata</taxon>
        <taxon>Craniata</taxon>
        <taxon>Vertebrata</taxon>
        <taxon>Euteleostomi</taxon>
        <taxon>Actinopterygii</taxon>
        <taxon>Neopterygii</taxon>
        <taxon>Teleostei</taxon>
        <taxon>Neoteleostei</taxon>
        <taxon>Acanthomorphata</taxon>
        <taxon>Pelagiaria</taxon>
        <taxon>Scombriformes</taxon>
        <taxon>Scombridae</taxon>
        <taxon>Scomber</taxon>
    </lineage>
</organism>
<proteinExistence type="predicted"/>
<comment type="caution">
    <text evidence="3">The sequence shown here is derived from an EMBL/GenBank/DDBJ whole genome shotgun (WGS) entry which is preliminary data.</text>
</comment>
<accession>A0AAV1NJJ8</accession>
<keyword evidence="1" id="KW-1133">Transmembrane helix</keyword>
<evidence type="ECO:0000256" key="2">
    <source>
        <dbReference type="SAM" id="SignalP"/>
    </source>
</evidence>
<protein>
    <submittedName>
        <fullName evidence="3">Uncharacterized protein</fullName>
    </submittedName>
</protein>
<gene>
    <name evidence="3" type="ORF">FSCOSCO3_A033203</name>
</gene>
<keyword evidence="4" id="KW-1185">Reference proteome</keyword>
<keyword evidence="1" id="KW-0472">Membrane</keyword>
<dbReference type="Proteomes" id="UP001314229">
    <property type="component" value="Unassembled WGS sequence"/>
</dbReference>
<evidence type="ECO:0000256" key="1">
    <source>
        <dbReference type="SAM" id="Phobius"/>
    </source>
</evidence>
<sequence length="130" mass="14228">MSLKGGFLSFSTMKLLVLVLCFITLSYAVPVPEQNIRVKRGGKLEMQGFGAKIVVLLVVMMLVSTSLGAPSHGSEKSSSEELQSLPKLDNLDMNANPEYNNFVKERIASIFEILKLLTKVVQQVVKVVTG</sequence>